<dbReference type="AlphaFoldDB" id="A0A0S2FCB9"/>
<dbReference type="KEGG" id="lab:LA76x_3011"/>
<dbReference type="PATRIC" id="fig|84531.8.peg.3018"/>
<evidence type="ECO:0000313" key="2">
    <source>
        <dbReference type="Proteomes" id="UP000060787"/>
    </source>
</evidence>
<protein>
    <recommendedName>
        <fullName evidence="3">Lipoprotein</fullName>
    </recommendedName>
</protein>
<dbReference type="Proteomes" id="UP000060787">
    <property type="component" value="Chromosome"/>
</dbReference>
<dbReference type="PROSITE" id="PS51257">
    <property type="entry name" value="PROKAR_LIPOPROTEIN"/>
    <property type="match status" value="1"/>
</dbReference>
<accession>A0A0S2FCB9</accession>
<reference evidence="1 2" key="1">
    <citation type="journal article" date="2015" name="BMC Genomics">
        <title>Comparative genomics and metabolic profiling of the genus Lysobacter.</title>
        <authorList>
            <person name="de Bruijn I."/>
            <person name="Cheng X."/>
            <person name="de Jager V."/>
            <person name="Exposito R.G."/>
            <person name="Watrous J."/>
            <person name="Patel N."/>
            <person name="Postma J."/>
            <person name="Dorrestein P.C."/>
            <person name="Kobayashi D."/>
            <person name="Raaijmakers J.M."/>
        </authorList>
    </citation>
    <scope>NUCLEOTIDE SEQUENCE [LARGE SCALE GENOMIC DNA]</scope>
    <source>
        <strain evidence="1 2">76</strain>
    </source>
</reference>
<dbReference type="EMBL" id="CP011129">
    <property type="protein sequence ID" value="ALN81139.1"/>
    <property type="molecule type" value="Genomic_DNA"/>
</dbReference>
<evidence type="ECO:0008006" key="3">
    <source>
        <dbReference type="Google" id="ProtNLM"/>
    </source>
</evidence>
<keyword evidence="2" id="KW-1185">Reference proteome</keyword>
<gene>
    <name evidence="1" type="ORF">LA76x_3011</name>
</gene>
<proteinExistence type="predicted"/>
<sequence>MRRAACLLLIAALAACSSKSENEQLLELRDGLAYTQYRRLSESGLPGAIGAYRKGMEWSGKAPPVEFDEADYCAMHVLLAYGALVADKSTIALAESDIVEARNCGSFDRVAANSLRSVVFQRLEWPQLAQAESDKVWAAPQTPGADQPPVAHVITLHAALTYLAVTEKRWDRAQVHIDALGQLLKQPWMSELPRAGLAFQEGRTRDGLVTLKRMSQDPSAPEPVRKELARFIAKVEAKGGDVDSFVFMPRLIAVLTWEAVKQEGPDVLRTTTRFAEEQAWKPLNESVKDGAGKAREVAGSWWNKARDAVSSDAKAAPEAAKP</sequence>
<dbReference type="STRING" id="84531.LA76x_3011"/>
<organism evidence="1 2">
    <name type="scientific">Lysobacter antibioticus</name>
    <dbReference type="NCBI Taxonomy" id="84531"/>
    <lineage>
        <taxon>Bacteria</taxon>
        <taxon>Pseudomonadati</taxon>
        <taxon>Pseudomonadota</taxon>
        <taxon>Gammaproteobacteria</taxon>
        <taxon>Lysobacterales</taxon>
        <taxon>Lysobacteraceae</taxon>
        <taxon>Lysobacter</taxon>
    </lineage>
</organism>
<name>A0A0S2FCB9_LYSAN</name>
<evidence type="ECO:0000313" key="1">
    <source>
        <dbReference type="EMBL" id="ALN81139.1"/>
    </source>
</evidence>
<dbReference type="eggNOG" id="ENOG502ZM0Z">
    <property type="taxonomic scope" value="Bacteria"/>
</dbReference>